<dbReference type="Pfam" id="PF13561">
    <property type="entry name" value="adh_short_C2"/>
    <property type="match status" value="1"/>
</dbReference>
<evidence type="ECO:0000259" key="4">
    <source>
        <dbReference type="SMART" id="SM00822"/>
    </source>
</evidence>
<dbReference type="PRINTS" id="PR00080">
    <property type="entry name" value="SDRFAMILY"/>
</dbReference>
<accession>A0A6J7KT82</accession>
<dbReference type="FunFam" id="3.40.50.720:FF:000084">
    <property type="entry name" value="Short-chain dehydrogenase reductase"/>
    <property type="match status" value="1"/>
</dbReference>
<dbReference type="NCBIfam" id="NF005559">
    <property type="entry name" value="PRK07231.1"/>
    <property type="match status" value="1"/>
</dbReference>
<name>A0A6J7KT82_9ZZZZ</name>
<dbReference type="PRINTS" id="PR00081">
    <property type="entry name" value="GDHRDH"/>
</dbReference>
<evidence type="ECO:0000256" key="3">
    <source>
        <dbReference type="ARBA" id="ARBA00023027"/>
    </source>
</evidence>
<dbReference type="PROSITE" id="PS00061">
    <property type="entry name" value="ADH_SHORT"/>
    <property type="match status" value="1"/>
</dbReference>
<keyword evidence="2" id="KW-0560">Oxidoreductase</keyword>
<dbReference type="PANTHER" id="PTHR24321">
    <property type="entry name" value="DEHYDROGENASES, SHORT CHAIN"/>
    <property type="match status" value="1"/>
</dbReference>
<dbReference type="InterPro" id="IPR020904">
    <property type="entry name" value="Sc_DH/Rdtase_CS"/>
</dbReference>
<dbReference type="SMART" id="SM00822">
    <property type="entry name" value="PKS_KR"/>
    <property type="match status" value="1"/>
</dbReference>
<feature type="domain" description="Ketoreductase" evidence="4">
    <location>
        <begin position="8"/>
        <end position="187"/>
    </location>
</feature>
<dbReference type="InterPro" id="IPR057326">
    <property type="entry name" value="KR_dom"/>
</dbReference>
<dbReference type="InterPro" id="IPR036291">
    <property type="entry name" value="NAD(P)-bd_dom_sf"/>
</dbReference>
<dbReference type="AlphaFoldDB" id="A0A6J7KT82"/>
<comment type="similarity">
    <text evidence="1">Belongs to the short-chain dehydrogenases/reductases (SDR) family.</text>
</comment>
<evidence type="ECO:0000256" key="1">
    <source>
        <dbReference type="ARBA" id="ARBA00006484"/>
    </source>
</evidence>
<reference evidence="5" key="1">
    <citation type="submission" date="2020-05" db="EMBL/GenBank/DDBJ databases">
        <authorList>
            <person name="Chiriac C."/>
            <person name="Salcher M."/>
            <person name="Ghai R."/>
            <person name="Kavagutti S V."/>
        </authorList>
    </citation>
    <scope>NUCLEOTIDE SEQUENCE</scope>
</reference>
<sequence length="256" mass="26372">MDRELENKVAVVTGGAGGIGREACRVLAREGASIVAVDLSDSVSETVAMVSAMGGRAKAVKADVSDPADVERYLDAAEEFGGIDLLFNNAGIFAQPHPLDADYPVDVFDQVLKVNVRGVWLGMRGAFPRMAAKGGGVVVNTSSVAGLRGYAGVGPYVTSKHAVIGLTRHAAAEGGPLGIRVVAVCPATVETTMGDEVRAMFGGDEAFAEYIQRTVPMGRLVKPHEVAEVVAFLMSDRASSITGSAIPIDGGVAATG</sequence>
<dbReference type="InterPro" id="IPR002347">
    <property type="entry name" value="SDR_fam"/>
</dbReference>
<evidence type="ECO:0000313" key="5">
    <source>
        <dbReference type="EMBL" id="CAB4957619.1"/>
    </source>
</evidence>
<dbReference type="Gene3D" id="3.40.50.720">
    <property type="entry name" value="NAD(P)-binding Rossmann-like Domain"/>
    <property type="match status" value="1"/>
</dbReference>
<dbReference type="GO" id="GO:0016491">
    <property type="term" value="F:oxidoreductase activity"/>
    <property type="evidence" value="ECO:0007669"/>
    <property type="project" value="UniProtKB-KW"/>
</dbReference>
<proteinExistence type="inferred from homology"/>
<keyword evidence="3" id="KW-0520">NAD</keyword>
<dbReference type="CDD" id="cd05233">
    <property type="entry name" value="SDR_c"/>
    <property type="match status" value="1"/>
</dbReference>
<dbReference type="SUPFAM" id="SSF51735">
    <property type="entry name" value="NAD(P)-binding Rossmann-fold domains"/>
    <property type="match status" value="1"/>
</dbReference>
<organism evidence="5">
    <name type="scientific">freshwater metagenome</name>
    <dbReference type="NCBI Taxonomy" id="449393"/>
    <lineage>
        <taxon>unclassified sequences</taxon>
        <taxon>metagenomes</taxon>
        <taxon>ecological metagenomes</taxon>
    </lineage>
</organism>
<evidence type="ECO:0000256" key="2">
    <source>
        <dbReference type="ARBA" id="ARBA00023002"/>
    </source>
</evidence>
<gene>
    <name evidence="5" type="ORF">UFOPK3752_02069</name>
</gene>
<dbReference type="PANTHER" id="PTHR24321:SF8">
    <property type="entry name" value="ESTRADIOL 17-BETA-DEHYDROGENASE 8-RELATED"/>
    <property type="match status" value="1"/>
</dbReference>
<dbReference type="EMBL" id="CAFBND010000124">
    <property type="protein sequence ID" value="CAB4957619.1"/>
    <property type="molecule type" value="Genomic_DNA"/>
</dbReference>
<protein>
    <submittedName>
        <fullName evidence="5">Unannotated protein</fullName>
    </submittedName>
</protein>